<protein>
    <submittedName>
        <fullName evidence="2">Uncharacterized protein</fullName>
    </submittedName>
</protein>
<evidence type="ECO:0000313" key="2">
    <source>
        <dbReference type="EMBL" id="MCI66631.1"/>
    </source>
</evidence>
<organism evidence="2 3">
    <name type="scientific">Trifolium medium</name>
    <dbReference type="NCBI Taxonomy" id="97028"/>
    <lineage>
        <taxon>Eukaryota</taxon>
        <taxon>Viridiplantae</taxon>
        <taxon>Streptophyta</taxon>
        <taxon>Embryophyta</taxon>
        <taxon>Tracheophyta</taxon>
        <taxon>Spermatophyta</taxon>
        <taxon>Magnoliopsida</taxon>
        <taxon>eudicotyledons</taxon>
        <taxon>Gunneridae</taxon>
        <taxon>Pentapetalae</taxon>
        <taxon>rosids</taxon>
        <taxon>fabids</taxon>
        <taxon>Fabales</taxon>
        <taxon>Fabaceae</taxon>
        <taxon>Papilionoideae</taxon>
        <taxon>50 kb inversion clade</taxon>
        <taxon>NPAAA clade</taxon>
        <taxon>Hologalegina</taxon>
        <taxon>IRL clade</taxon>
        <taxon>Trifolieae</taxon>
        <taxon>Trifolium</taxon>
    </lineage>
</organism>
<feature type="non-terminal residue" evidence="2">
    <location>
        <position position="84"/>
    </location>
</feature>
<accession>A0A392TZP1</accession>
<feature type="compositionally biased region" description="Polar residues" evidence="1">
    <location>
        <begin position="12"/>
        <end position="25"/>
    </location>
</feature>
<reference evidence="2 3" key="1">
    <citation type="journal article" date="2018" name="Front. Plant Sci.">
        <title>Red Clover (Trifolium pratense) and Zigzag Clover (T. medium) - A Picture of Genomic Similarities and Differences.</title>
        <authorList>
            <person name="Dluhosova J."/>
            <person name="Istvanek J."/>
            <person name="Nedelnik J."/>
            <person name="Repkova J."/>
        </authorList>
    </citation>
    <scope>NUCLEOTIDE SEQUENCE [LARGE SCALE GENOMIC DNA]</scope>
    <source>
        <strain evidence="3">cv. 10/8</strain>
        <tissue evidence="2">Leaf</tissue>
    </source>
</reference>
<feature type="region of interest" description="Disordered" evidence="1">
    <location>
        <begin position="1"/>
        <end position="46"/>
    </location>
</feature>
<name>A0A392TZP1_9FABA</name>
<sequence length="84" mass="8942">ESVPESVAVPDVTTTKGGQSDNVDTSPIDKNHDGDDSHQKNASESVIVKDIRASDDQVVLKDTVNMSGDTIVNSQEDESIKTVT</sequence>
<dbReference type="Proteomes" id="UP000265520">
    <property type="component" value="Unassembled WGS sequence"/>
</dbReference>
<evidence type="ECO:0000313" key="3">
    <source>
        <dbReference type="Proteomes" id="UP000265520"/>
    </source>
</evidence>
<comment type="caution">
    <text evidence="2">The sequence shown here is derived from an EMBL/GenBank/DDBJ whole genome shotgun (WGS) entry which is preliminary data.</text>
</comment>
<dbReference type="EMBL" id="LXQA010699153">
    <property type="protein sequence ID" value="MCI66631.1"/>
    <property type="molecule type" value="Genomic_DNA"/>
</dbReference>
<feature type="non-terminal residue" evidence="2">
    <location>
        <position position="1"/>
    </location>
</feature>
<proteinExistence type="predicted"/>
<feature type="compositionally biased region" description="Basic and acidic residues" evidence="1">
    <location>
        <begin position="27"/>
        <end position="46"/>
    </location>
</feature>
<keyword evidence="3" id="KW-1185">Reference proteome</keyword>
<evidence type="ECO:0000256" key="1">
    <source>
        <dbReference type="SAM" id="MobiDB-lite"/>
    </source>
</evidence>
<dbReference type="AlphaFoldDB" id="A0A392TZP1"/>